<gene>
    <name evidence="1" type="ORF">DAEQUDRAFT_68195</name>
</gene>
<dbReference type="EMBL" id="KV429144">
    <property type="protein sequence ID" value="KZT64048.1"/>
    <property type="molecule type" value="Genomic_DNA"/>
</dbReference>
<dbReference type="AlphaFoldDB" id="A0A165L7L1"/>
<sequence>MPGPLHGSDPPTNYWTAQGPADYQHAVYQTTTPDSTSQLEMFNLDGDVGTNSDLMNIGIPSRWPTSDATYYASTFLGNDVTSEISLSTQPVPNPELSLPVHSTSYWQTTDNGAQHVDGDMTVTTTTASGAQALRQLVVTNSSKDPVMSLNQGNIVSTSRETSEPSVSRDAGDFIVIIEDSVTSSKSRYHHVKSRKSRYSWKYILQHGSTPFLRSLGGQIKEALRYRSEADLSVIGTSVTTELINTARSVEQNPPSPGSLKSTPECSIMTSLVLEFANGILREPKNAVTSH</sequence>
<protein>
    <submittedName>
        <fullName evidence="1">Uncharacterized protein</fullName>
    </submittedName>
</protein>
<dbReference type="Proteomes" id="UP000076727">
    <property type="component" value="Unassembled WGS sequence"/>
</dbReference>
<name>A0A165L7L1_9APHY</name>
<keyword evidence="2" id="KW-1185">Reference proteome</keyword>
<evidence type="ECO:0000313" key="2">
    <source>
        <dbReference type="Proteomes" id="UP000076727"/>
    </source>
</evidence>
<accession>A0A165L7L1</accession>
<proteinExistence type="predicted"/>
<reference evidence="1 2" key="1">
    <citation type="journal article" date="2016" name="Mol. Biol. Evol.">
        <title>Comparative Genomics of Early-Diverging Mushroom-Forming Fungi Provides Insights into the Origins of Lignocellulose Decay Capabilities.</title>
        <authorList>
            <person name="Nagy L.G."/>
            <person name="Riley R."/>
            <person name="Tritt A."/>
            <person name="Adam C."/>
            <person name="Daum C."/>
            <person name="Floudas D."/>
            <person name="Sun H."/>
            <person name="Yadav J.S."/>
            <person name="Pangilinan J."/>
            <person name="Larsson K.H."/>
            <person name="Matsuura K."/>
            <person name="Barry K."/>
            <person name="Labutti K."/>
            <person name="Kuo R."/>
            <person name="Ohm R.A."/>
            <person name="Bhattacharya S.S."/>
            <person name="Shirouzu T."/>
            <person name="Yoshinaga Y."/>
            <person name="Martin F.M."/>
            <person name="Grigoriev I.V."/>
            <person name="Hibbett D.S."/>
        </authorList>
    </citation>
    <scope>NUCLEOTIDE SEQUENCE [LARGE SCALE GENOMIC DNA]</scope>
    <source>
        <strain evidence="1 2">L-15889</strain>
    </source>
</reference>
<organism evidence="1 2">
    <name type="scientific">Daedalea quercina L-15889</name>
    <dbReference type="NCBI Taxonomy" id="1314783"/>
    <lineage>
        <taxon>Eukaryota</taxon>
        <taxon>Fungi</taxon>
        <taxon>Dikarya</taxon>
        <taxon>Basidiomycota</taxon>
        <taxon>Agaricomycotina</taxon>
        <taxon>Agaricomycetes</taxon>
        <taxon>Polyporales</taxon>
        <taxon>Fomitopsis</taxon>
    </lineage>
</organism>
<evidence type="ECO:0000313" key="1">
    <source>
        <dbReference type="EMBL" id="KZT64048.1"/>
    </source>
</evidence>